<comment type="caution">
    <text evidence="2">The sequence shown here is derived from an EMBL/GenBank/DDBJ whole genome shotgun (WGS) entry which is preliminary data.</text>
</comment>
<dbReference type="InterPro" id="IPR034586">
    <property type="entry name" value="Bfa1/Byr4"/>
</dbReference>
<feature type="compositionally biased region" description="Polar residues" evidence="1">
    <location>
        <begin position="625"/>
        <end position="634"/>
    </location>
</feature>
<dbReference type="PANTHER" id="PTHR35140">
    <property type="entry name" value="MITOTIC CHECK POINT PROTEIN BFA1"/>
    <property type="match status" value="1"/>
</dbReference>
<evidence type="ECO:0000313" key="2">
    <source>
        <dbReference type="EMBL" id="PKY03982.1"/>
    </source>
</evidence>
<feature type="region of interest" description="Disordered" evidence="1">
    <location>
        <begin position="37"/>
        <end position="76"/>
    </location>
</feature>
<dbReference type="RefSeq" id="XP_024692576.1">
    <property type="nucleotide sequence ID" value="XM_024840276.1"/>
</dbReference>
<dbReference type="GO" id="GO:0005096">
    <property type="term" value="F:GTPase activator activity"/>
    <property type="evidence" value="ECO:0007669"/>
    <property type="project" value="InterPro"/>
</dbReference>
<feature type="compositionally biased region" description="Basic and acidic residues" evidence="1">
    <location>
        <begin position="51"/>
        <end position="65"/>
    </location>
</feature>
<evidence type="ECO:0000256" key="1">
    <source>
        <dbReference type="SAM" id="MobiDB-lite"/>
    </source>
</evidence>
<accession>A0A2I1D274</accession>
<dbReference type="VEuPathDB" id="FungiDB:P168DRAFT_319435"/>
<feature type="region of interest" description="Disordered" evidence="1">
    <location>
        <begin position="386"/>
        <end position="535"/>
    </location>
</feature>
<feature type="compositionally biased region" description="Polar residues" evidence="1">
    <location>
        <begin position="756"/>
        <end position="767"/>
    </location>
</feature>
<feature type="region of interest" description="Disordered" evidence="1">
    <location>
        <begin position="756"/>
        <end position="801"/>
    </location>
</feature>
<dbReference type="GO" id="GO:0031578">
    <property type="term" value="P:mitotic spindle orientation checkpoint signaling"/>
    <property type="evidence" value="ECO:0007669"/>
    <property type="project" value="TreeGrafter"/>
</dbReference>
<feature type="compositionally biased region" description="Polar residues" evidence="1">
    <location>
        <begin position="695"/>
        <end position="710"/>
    </location>
</feature>
<dbReference type="OrthoDB" id="19159at2759"/>
<feature type="compositionally biased region" description="Polar residues" evidence="1">
    <location>
        <begin position="399"/>
        <end position="413"/>
    </location>
</feature>
<sequence>MEPLTFPFHHRDEESIECWDDDDDLLCDDIQLRAASTATSVTNSSVRRSGHRDSISSRLSARSDLDSNPGGDEDWQVPLVAGGDIVSEEAITSARNAGIPLPSNISGSALVGGTIRRLGSRKPKKCLIDDWSEDVEFPGPESVLELKSPPKGSFPESIRQVNSPTRSPIKGSNPACWGDYHTPSFPVSALTVPPGDQDNEEDGSQDVPTIKMAKPRSPHTRDPERRPWDDIPKNLTEDLEDDFELPEAFDFRLPHRKVNPQGSIAAPDDLDVDWSEGSIGVRFGGTGRDHRSNPSSSVSVISPSASSCLTGESDDEGLDGLVIPEGPLSLGTPLNHSREPNTAVVDNSVSNTNFQDPVKTEDFFSDLEIGDLDPFSPRKFTVNPNVKCKKERTDGSPRRSATTLTFTNTTGSPRTRIPRLSNHERQHSTHLETVSESGAPLAKFRASQFRGDHSYHSSAPRHSSGSTSPSPGPLTPARRLVGTRISRDAPVDKSASGGKRLLNTKRSMPTMRHMHHTTSTSSRGPPRKDVTNWSNLYASGSRSPVDRVGIDTKAVGRKLQAPFIPAGASERQSHHASLKTYRHSRRSDSEGSNDICYPQGPSPRVSRPNLRGSLGGSSSDLSPETVMSSASRTLTRPARRRHFGDGTELASFDDLPTSTSAESKFMKQPSGRGVPRSFKSKLERSNPAPQGTDVPRQQVQQAQRTPSKTGDFTPRFARDTNASRNAREQRIASMTFNVKNRESDLSDSFNANFKAQSASRVPSGTRTIRSKKSRPPVGSKSKPQLIKPMGAGVQEPKSMNGMRYNPSTFRWEGNENLVQEFETNSPKTPKPAPALITNIGAMQNVQVVGGMIFDPQRMCWLRLAPLQPGTKGLVAVQDEDDVFAGLDDLEEKGRLSGGRNSGAHDDPGLGGSGDDRSCGGSSDEWPITEEFDVGPEFVKRQRAEEDKWRRKVDKWTTFDRGELGDGWRWTIRDLVGFGSNLGARRLNDV</sequence>
<feature type="compositionally biased region" description="Low complexity" evidence="1">
    <location>
        <begin position="293"/>
        <end position="307"/>
    </location>
</feature>
<dbReference type="GeneID" id="36547800"/>
<organism evidence="2 3">
    <name type="scientific">Aspergillus campestris (strain IBT 28561)</name>
    <dbReference type="NCBI Taxonomy" id="1392248"/>
    <lineage>
        <taxon>Eukaryota</taxon>
        <taxon>Fungi</taxon>
        <taxon>Dikarya</taxon>
        <taxon>Ascomycota</taxon>
        <taxon>Pezizomycotina</taxon>
        <taxon>Eurotiomycetes</taxon>
        <taxon>Eurotiomycetidae</taxon>
        <taxon>Eurotiales</taxon>
        <taxon>Aspergillaceae</taxon>
        <taxon>Aspergillus</taxon>
        <taxon>Aspergillus subgen. Circumdati</taxon>
    </lineage>
</organism>
<dbReference type="GO" id="GO:1990334">
    <property type="term" value="C:Bfa1-Bub2 complex"/>
    <property type="evidence" value="ECO:0007669"/>
    <property type="project" value="InterPro"/>
</dbReference>
<evidence type="ECO:0000313" key="3">
    <source>
        <dbReference type="Proteomes" id="UP000234254"/>
    </source>
</evidence>
<feature type="compositionally biased region" description="Low complexity" evidence="1">
    <location>
        <begin position="37"/>
        <end position="47"/>
    </location>
</feature>
<feature type="compositionally biased region" description="Basic and acidic residues" evidence="1">
    <location>
        <begin position="219"/>
        <end position="231"/>
    </location>
</feature>
<gene>
    <name evidence="2" type="ORF">P168DRAFT_319435</name>
</gene>
<dbReference type="EMBL" id="MSFM01000007">
    <property type="protein sequence ID" value="PKY03982.1"/>
    <property type="molecule type" value="Genomic_DNA"/>
</dbReference>
<protein>
    <recommendedName>
        <fullName evidence="4">Cytokinesis regulator</fullName>
    </recommendedName>
</protein>
<feature type="compositionally biased region" description="Basic residues" evidence="1">
    <location>
        <begin position="574"/>
        <end position="585"/>
    </location>
</feature>
<dbReference type="GO" id="GO:0044732">
    <property type="term" value="C:mitotic spindle pole body"/>
    <property type="evidence" value="ECO:0007669"/>
    <property type="project" value="TreeGrafter"/>
</dbReference>
<dbReference type="PANTHER" id="PTHR35140:SF1">
    <property type="entry name" value="MITOTIC CHECK POINT PROTEIN BFA1"/>
    <property type="match status" value="1"/>
</dbReference>
<reference evidence="2" key="1">
    <citation type="submission" date="2016-12" db="EMBL/GenBank/DDBJ databases">
        <title>The genomes of Aspergillus section Nigri reveals drivers in fungal speciation.</title>
        <authorList>
            <consortium name="DOE Joint Genome Institute"/>
            <person name="Vesth T.C."/>
            <person name="Nybo J."/>
            <person name="Theobald S."/>
            <person name="Brandl J."/>
            <person name="Frisvad J.C."/>
            <person name="Nielsen K.F."/>
            <person name="Lyhne E.K."/>
            <person name="Kogle M.E."/>
            <person name="Kuo A."/>
            <person name="Riley R."/>
            <person name="Clum A."/>
            <person name="Nolan M."/>
            <person name="Lipzen A."/>
            <person name="Salamov A."/>
            <person name="Henrissat B."/>
            <person name="Wiebenga A."/>
            <person name="De vries R.P."/>
            <person name="Grigoriev I.V."/>
            <person name="Mortensen U.H."/>
            <person name="Andersen M.R."/>
            <person name="Baker S.E."/>
        </authorList>
    </citation>
    <scope>NUCLEOTIDE SEQUENCE</scope>
    <source>
        <strain evidence="2">IBT 28561</strain>
    </source>
</reference>
<proteinExistence type="predicted"/>
<feature type="compositionally biased region" description="Low complexity" evidence="1">
    <location>
        <begin position="456"/>
        <end position="469"/>
    </location>
</feature>
<dbReference type="Proteomes" id="UP000234254">
    <property type="component" value="Unassembled WGS sequence"/>
</dbReference>
<feature type="region of interest" description="Disordered" evidence="1">
    <location>
        <begin position="562"/>
        <end position="729"/>
    </location>
</feature>
<feature type="compositionally biased region" description="Low complexity" evidence="1">
    <location>
        <begin position="610"/>
        <end position="622"/>
    </location>
</feature>
<dbReference type="AlphaFoldDB" id="A0A2I1D274"/>
<keyword evidence="3" id="KW-1185">Reference proteome</keyword>
<feature type="region of interest" description="Disordered" evidence="1">
    <location>
        <begin position="285"/>
        <end position="313"/>
    </location>
</feature>
<name>A0A2I1D274_ASPC2</name>
<feature type="compositionally biased region" description="Basic and acidic residues" evidence="1">
    <location>
        <begin position="421"/>
        <end position="430"/>
    </location>
</feature>
<feature type="region of interest" description="Disordered" evidence="1">
    <location>
        <begin position="893"/>
        <end position="926"/>
    </location>
</feature>
<feature type="compositionally biased region" description="Low complexity" evidence="1">
    <location>
        <begin position="506"/>
        <end position="523"/>
    </location>
</feature>
<feature type="compositionally biased region" description="Basic and acidic residues" evidence="1">
    <location>
        <begin position="902"/>
        <end position="917"/>
    </location>
</feature>
<evidence type="ECO:0008006" key="4">
    <source>
        <dbReference type="Google" id="ProtNLM"/>
    </source>
</evidence>
<feature type="region of interest" description="Disordered" evidence="1">
    <location>
        <begin position="145"/>
        <end position="231"/>
    </location>
</feature>